<evidence type="ECO:0000256" key="4">
    <source>
        <dbReference type="ARBA" id="ARBA00022801"/>
    </source>
</evidence>
<sequence length="567" mass="62280">MKPLIFSLFLLPFSLFSQHGMMYHVSMSEQFDASSNIIEGEVISSESVWNIQHNYIYTLHTVKVSKVFMGESRSHIVIATVGGRVGKEALRVSDRLSLLNGDKGLFFLKPTRANLDGGMEAYDVVSDKQGFYRYDVENDLVIRPFYRSEGIETNFYLDIHETLGLTYFEIEALNLQPAERFSSSQATPTFSPASISAGTESVVTISGTSFGSTPGRVKFKWADDGGVTFQSALASQILSWTDTEIRVEVPAYAGTGIIRVTGADSVSQETATPLIITFAQSNGESFGDAVLTNLIDQNTLGGYSWHLHEDFANDAQAQFHFMSAMSTWKCNSEVNWRVLGNTMADSSVVDGINVVRFDNGNELPMGVLGQCASYTFLCGTPEVEAIVELDMTVDDGTTFHFGSGAPIPGQFDFESVVVHELGHGHQLNHVIDSSDIMYYGLAPQVVRRALGTNDVAGSIYVQTRCAADATCTFGRTVNLNCSVISTSENTLAETLTIYPNPARDVAFVIASANALISITDLFGRKLAVEMMNTGDRWELKVEELPSGNYFIQIVERDSQRTHRLIIQ</sequence>
<reference evidence="9 10" key="1">
    <citation type="submission" date="2019-09" db="EMBL/GenBank/DDBJ databases">
        <title>Genomes of family Cryomorphaceae.</title>
        <authorList>
            <person name="Bowman J.P."/>
        </authorList>
    </citation>
    <scope>NUCLEOTIDE SEQUENCE [LARGE SCALE GENOMIC DNA]</scope>
    <source>
        <strain evidence="9 10">LMG 25704</strain>
    </source>
</reference>
<protein>
    <submittedName>
        <fullName evidence="9">T9SS type A sorting domain-containing protein</fullName>
    </submittedName>
</protein>
<keyword evidence="5" id="KW-0862">Zinc</keyword>
<evidence type="ECO:0000256" key="5">
    <source>
        <dbReference type="ARBA" id="ARBA00022833"/>
    </source>
</evidence>
<evidence type="ECO:0000256" key="6">
    <source>
        <dbReference type="SAM" id="SignalP"/>
    </source>
</evidence>
<gene>
    <name evidence="9" type="ORF">F8C67_08880</name>
</gene>
<dbReference type="GO" id="GO:0004222">
    <property type="term" value="F:metalloendopeptidase activity"/>
    <property type="evidence" value="ECO:0007669"/>
    <property type="project" value="InterPro"/>
</dbReference>
<dbReference type="Gene3D" id="3.40.390.10">
    <property type="entry name" value="Collagenase (Catalytic Domain)"/>
    <property type="match status" value="1"/>
</dbReference>
<keyword evidence="4" id="KW-0378">Hydrolase</keyword>
<feature type="domain" description="Secretion system C-terminal sorting" evidence="8">
    <location>
        <begin position="497"/>
        <end position="566"/>
    </location>
</feature>
<dbReference type="OrthoDB" id="7574679at2"/>
<feature type="chain" id="PRO_5026894855" evidence="6">
    <location>
        <begin position="20"/>
        <end position="567"/>
    </location>
</feature>
<dbReference type="AlphaFoldDB" id="A0A6N6RI05"/>
<dbReference type="GO" id="GO:0008270">
    <property type="term" value="F:zinc ion binding"/>
    <property type="evidence" value="ECO:0007669"/>
    <property type="project" value="InterPro"/>
</dbReference>
<evidence type="ECO:0000313" key="10">
    <source>
        <dbReference type="Proteomes" id="UP000468650"/>
    </source>
</evidence>
<dbReference type="GO" id="GO:0006508">
    <property type="term" value="P:proteolysis"/>
    <property type="evidence" value="ECO:0007669"/>
    <property type="project" value="UniProtKB-KW"/>
</dbReference>
<keyword evidence="1" id="KW-0645">Protease</keyword>
<evidence type="ECO:0000256" key="2">
    <source>
        <dbReference type="ARBA" id="ARBA00022723"/>
    </source>
</evidence>
<dbReference type="InterPro" id="IPR001818">
    <property type="entry name" value="Pept_M10_metallopeptidase"/>
</dbReference>
<dbReference type="SUPFAM" id="SSF55486">
    <property type="entry name" value="Metalloproteases ('zincins'), catalytic domain"/>
    <property type="match status" value="1"/>
</dbReference>
<evidence type="ECO:0000313" key="9">
    <source>
        <dbReference type="EMBL" id="KAB2809984.1"/>
    </source>
</evidence>
<proteinExistence type="predicted"/>
<dbReference type="SUPFAM" id="SSF81296">
    <property type="entry name" value="E set domains"/>
    <property type="match status" value="1"/>
</dbReference>
<keyword evidence="2" id="KW-0479">Metal-binding</keyword>
<keyword evidence="10" id="KW-1185">Reference proteome</keyword>
<evidence type="ECO:0000259" key="8">
    <source>
        <dbReference type="Pfam" id="PF18962"/>
    </source>
</evidence>
<dbReference type="Proteomes" id="UP000468650">
    <property type="component" value="Unassembled WGS sequence"/>
</dbReference>
<evidence type="ECO:0000256" key="1">
    <source>
        <dbReference type="ARBA" id="ARBA00022670"/>
    </source>
</evidence>
<feature type="domain" description="Peptidase M10 metallopeptidase" evidence="7">
    <location>
        <begin position="320"/>
        <end position="457"/>
    </location>
</feature>
<comment type="caution">
    <text evidence="9">The sequence shown here is derived from an EMBL/GenBank/DDBJ whole genome shotgun (WGS) entry which is preliminary data.</text>
</comment>
<dbReference type="InterPro" id="IPR024079">
    <property type="entry name" value="MetalloPept_cat_dom_sf"/>
</dbReference>
<dbReference type="EMBL" id="WBVO01000006">
    <property type="protein sequence ID" value="KAB2809984.1"/>
    <property type="molecule type" value="Genomic_DNA"/>
</dbReference>
<organism evidence="9 10">
    <name type="scientific">Phaeocystidibacter luteus</name>
    <dbReference type="NCBI Taxonomy" id="911197"/>
    <lineage>
        <taxon>Bacteria</taxon>
        <taxon>Pseudomonadati</taxon>
        <taxon>Bacteroidota</taxon>
        <taxon>Flavobacteriia</taxon>
        <taxon>Flavobacteriales</taxon>
        <taxon>Phaeocystidibacteraceae</taxon>
        <taxon>Phaeocystidibacter</taxon>
    </lineage>
</organism>
<evidence type="ECO:0000256" key="3">
    <source>
        <dbReference type="ARBA" id="ARBA00022729"/>
    </source>
</evidence>
<evidence type="ECO:0000259" key="7">
    <source>
        <dbReference type="Pfam" id="PF00413"/>
    </source>
</evidence>
<dbReference type="InterPro" id="IPR026444">
    <property type="entry name" value="Secre_tail"/>
</dbReference>
<accession>A0A6N6RI05</accession>
<dbReference type="InterPro" id="IPR014756">
    <property type="entry name" value="Ig_E-set"/>
</dbReference>
<dbReference type="Pfam" id="PF00413">
    <property type="entry name" value="Peptidase_M10"/>
    <property type="match status" value="1"/>
</dbReference>
<dbReference type="RefSeq" id="WP_151667485.1">
    <property type="nucleotide sequence ID" value="NZ_WBVO01000006.1"/>
</dbReference>
<dbReference type="Pfam" id="PF18962">
    <property type="entry name" value="Por_Secre_tail"/>
    <property type="match status" value="1"/>
</dbReference>
<dbReference type="NCBIfam" id="TIGR04183">
    <property type="entry name" value="Por_Secre_tail"/>
    <property type="match status" value="1"/>
</dbReference>
<name>A0A6N6RI05_9FLAO</name>
<feature type="signal peptide" evidence="6">
    <location>
        <begin position="1"/>
        <end position="19"/>
    </location>
</feature>
<keyword evidence="3 6" id="KW-0732">Signal</keyword>
<dbReference type="Gene3D" id="2.60.40.10">
    <property type="entry name" value="Immunoglobulins"/>
    <property type="match status" value="1"/>
</dbReference>
<dbReference type="InterPro" id="IPR013783">
    <property type="entry name" value="Ig-like_fold"/>
</dbReference>
<dbReference type="GO" id="GO:0031012">
    <property type="term" value="C:extracellular matrix"/>
    <property type="evidence" value="ECO:0007669"/>
    <property type="project" value="InterPro"/>
</dbReference>